<proteinExistence type="predicted"/>
<dbReference type="InterPro" id="IPR026555">
    <property type="entry name" value="NSL3/Tex30"/>
</dbReference>
<evidence type="ECO:0000313" key="3">
    <source>
        <dbReference type="Proteomes" id="UP001595477"/>
    </source>
</evidence>
<gene>
    <name evidence="2" type="ORF">ACFOEW_01425</name>
</gene>
<sequence>MSEWYVDTPANPLATVILAHGAGAGAESEFMVDMAAQLAARNINVVRFNFPYMEIIKETGKKRPPDKMPKLEERFHTMIENVQAKWPDLPLFIGGKSMGGRVATLILEQSKALGAIALGYPFHPPGKPEKLRTEHLLALEKPLLIVQGERDTFGRREEVESYGLSSAVQTAFLADGDHSFKPRKASGLTQDEHIQSAARLSVAFIEALV</sequence>
<dbReference type="SUPFAM" id="SSF53474">
    <property type="entry name" value="alpha/beta-Hydrolases"/>
    <property type="match status" value="1"/>
</dbReference>
<dbReference type="GO" id="GO:0016787">
    <property type="term" value="F:hydrolase activity"/>
    <property type="evidence" value="ECO:0007669"/>
    <property type="project" value="UniProtKB-KW"/>
</dbReference>
<protein>
    <submittedName>
        <fullName evidence="2">Alpha/beta family hydrolase</fullName>
    </submittedName>
</protein>
<dbReference type="PANTHER" id="PTHR13136:SF11">
    <property type="entry name" value="TESTIS-EXPRESSED PROTEIN 30"/>
    <property type="match status" value="1"/>
</dbReference>
<dbReference type="EMBL" id="JBHRSX010000005">
    <property type="protein sequence ID" value="MFC3200476.1"/>
    <property type="molecule type" value="Genomic_DNA"/>
</dbReference>
<evidence type="ECO:0000313" key="2">
    <source>
        <dbReference type="EMBL" id="MFC3200476.1"/>
    </source>
</evidence>
<dbReference type="PANTHER" id="PTHR13136">
    <property type="entry name" value="TESTIS DEVELOPMENT PROTEIN PRTD"/>
    <property type="match status" value="1"/>
</dbReference>
<reference evidence="3" key="1">
    <citation type="journal article" date="2019" name="Int. J. Syst. Evol. Microbiol.">
        <title>The Global Catalogue of Microorganisms (GCM) 10K type strain sequencing project: providing services to taxonomists for standard genome sequencing and annotation.</title>
        <authorList>
            <consortium name="The Broad Institute Genomics Platform"/>
            <consortium name="The Broad Institute Genome Sequencing Center for Infectious Disease"/>
            <person name="Wu L."/>
            <person name="Ma J."/>
        </authorList>
    </citation>
    <scope>NUCLEOTIDE SEQUENCE [LARGE SCALE GENOMIC DNA]</scope>
    <source>
        <strain evidence="3">KCTC 52449</strain>
    </source>
</reference>
<evidence type="ECO:0000259" key="1">
    <source>
        <dbReference type="Pfam" id="PF20408"/>
    </source>
</evidence>
<name>A0ABV7JR79_9ALTE</name>
<dbReference type="InterPro" id="IPR046879">
    <property type="entry name" value="KANL3/Tex30_Abhydrolase"/>
</dbReference>
<comment type="caution">
    <text evidence="2">The sequence shown here is derived from an EMBL/GenBank/DDBJ whole genome shotgun (WGS) entry which is preliminary data.</text>
</comment>
<dbReference type="RefSeq" id="WP_123327002.1">
    <property type="nucleotide sequence ID" value="NZ_JBHRSX010000005.1"/>
</dbReference>
<dbReference type="Pfam" id="PF20408">
    <property type="entry name" value="Abhydrolase_11"/>
    <property type="match status" value="1"/>
</dbReference>
<feature type="domain" description="KANL3/Tex30 alpha/beta hydrolase-like" evidence="1">
    <location>
        <begin position="14"/>
        <end position="206"/>
    </location>
</feature>
<organism evidence="2 3">
    <name type="scientific">Alteromonas oceani</name>
    <dbReference type="NCBI Taxonomy" id="2071609"/>
    <lineage>
        <taxon>Bacteria</taxon>
        <taxon>Pseudomonadati</taxon>
        <taxon>Pseudomonadota</taxon>
        <taxon>Gammaproteobacteria</taxon>
        <taxon>Alteromonadales</taxon>
        <taxon>Alteromonadaceae</taxon>
        <taxon>Alteromonas/Salinimonas group</taxon>
        <taxon>Alteromonas</taxon>
    </lineage>
</organism>
<keyword evidence="3" id="KW-1185">Reference proteome</keyword>
<dbReference type="Gene3D" id="3.40.50.1820">
    <property type="entry name" value="alpha/beta hydrolase"/>
    <property type="match status" value="1"/>
</dbReference>
<dbReference type="Proteomes" id="UP001595477">
    <property type="component" value="Unassembled WGS sequence"/>
</dbReference>
<dbReference type="InterPro" id="IPR029058">
    <property type="entry name" value="AB_hydrolase_fold"/>
</dbReference>
<accession>A0ABV7JR79</accession>
<keyword evidence="2" id="KW-0378">Hydrolase</keyword>